<sequence length="524" mass="58998">PLLPVELHRSHEAARKLHHQDLDQKDEHHDGGEEPAAGDSREGVQLVRPEPPVHILFAGEFPFRDRDNVVAGPQQRQQRRHLVRGLRRDEYEHVFVDQFLGPAVRGLDQDVRVRLFAGEGKRAECVHDKVHPKQLYRRKWRLADRHRTNERDAYRDEVDRQLELQELSYAQDDVACVHGNLGTRYAHRKPNVRLFQGRSVVGSVPGHGDDFAHTAQSVHQDELVVRGTPRQNLQAGNDVCALPGGHGPEDRSLQGRAELVEDAALPGDLGSRQDVVARDHPHDNPRPLAPRDGIGDFGAHGVLDAHQADKRQVEIHVLVRFVLVHVLVRRDDRPQALGGPVFDRLVYPLRVFLGEGPDLQGIGGDDDALAQRENDLRCALDVQPVLRRPLRGAGDGADGRRHALAPGVESDRRRRDGFDRVPRPLVLYPELFREEQQRPLGRAADEDGLPGDVFQEARAVQADALAEQVAHARGERVARELRVDVSARPFSGEMKIPGQDLDHRHSIFGKRPRLVCRKNVTPWR</sequence>
<comment type="caution">
    <text evidence="2">The sequence shown here is derived from an EMBL/GenBank/DDBJ whole genome shotgun (WGS) entry which is preliminary data.</text>
</comment>
<organism evidence="2 3">
    <name type="scientific">Olpidium bornovanus</name>
    <dbReference type="NCBI Taxonomy" id="278681"/>
    <lineage>
        <taxon>Eukaryota</taxon>
        <taxon>Fungi</taxon>
        <taxon>Fungi incertae sedis</taxon>
        <taxon>Olpidiomycota</taxon>
        <taxon>Olpidiomycotina</taxon>
        <taxon>Olpidiomycetes</taxon>
        <taxon>Olpidiales</taxon>
        <taxon>Olpidiaceae</taxon>
        <taxon>Olpidium</taxon>
    </lineage>
</organism>
<keyword evidence="3" id="KW-1185">Reference proteome</keyword>
<feature type="region of interest" description="Disordered" evidence="1">
    <location>
        <begin position="390"/>
        <end position="416"/>
    </location>
</feature>
<feature type="region of interest" description="Disordered" evidence="1">
    <location>
        <begin position="1"/>
        <end position="45"/>
    </location>
</feature>
<feature type="non-terminal residue" evidence="2">
    <location>
        <position position="1"/>
    </location>
</feature>
<dbReference type="Proteomes" id="UP000673691">
    <property type="component" value="Unassembled WGS sequence"/>
</dbReference>
<reference evidence="2 3" key="1">
    <citation type="journal article" name="Sci. Rep.">
        <title>Genome-scale phylogenetic analyses confirm Olpidium as the closest living zoosporic fungus to the non-flagellated, terrestrial fungi.</title>
        <authorList>
            <person name="Chang Y."/>
            <person name="Rochon D."/>
            <person name="Sekimoto S."/>
            <person name="Wang Y."/>
            <person name="Chovatia M."/>
            <person name="Sandor L."/>
            <person name="Salamov A."/>
            <person name="Grigoriev I.V."/>
            <person name="Stajich J.E."/>
            <person name="Spatafora J.W."/>
        </authorList>
    </citation>
    <scope>NUCLEOTIDE SEQUENCE [LARGE SCALE GENOMIC DNA]</scope>
    <source>
        <strain evidence="2">S191</strain>
    </source>
</reference>
<evidence type="ECO:0000313" key="2">
    <source>
        <dbReference type="EMBL" id="KAG5458886.1"/>
    </source>
</evidence>
<protein>
    <submittedName>
        <fullName evidence="2">Uncharacterized protein</fullName>
    </submittedName>
</protein>
<gene>
    <name evidence="2" type="ORF">BJ554DRAFT_808</name>
</gene>
<proteinExistence type="predicted"/>
<dbReference type="AlphaFoldDB" id="A0A8H8DHX3"/>
<feature type="compositionally biased region" description="Basic and acidic residues" evidence="1">
    <location>
        <begin position="1"/>
        <end position="32"/>
    </location>
</feature>
<accession>A0A8H8DHX3</accession>
<dbReference type="EMBL" id="JAEFCI010007765">
    <property type="protein sequence ID" value="KAG5458886.1"/>
    <property type="molecule type" value="Genomic_DNA"/>
</dbReference>
<evidence type="ECO:0000256" key="1">
    <source>
        <dbReference type="SAM" id="MobiDB-lite"/>
    </source>
</evidence>
<name>A0A8H8DHX3_9FUNG</name>
<evidence type="ECO:0000313" key="3">
    <source>
        <dbReference type="Proteomes" id="UP000673691"/>
    </source>
</evidence>